<name>A0A165L3F9_9BACI</name>
<evidence type="ECO:0000256" key="1">
    <source>
        <dbReference type="SAM" id="Phobius"/>
    </source>
</evidence>
<sequence length="268" mass="29882">MKRIIIGLLGGLVFLASSVTIGLIVREYISDERSKARYIIEPLTFDEREGNTSIERLYEVVDSPPYRQIPGVTVTHVFSTGEGDEVRTATYSDYVSAMNDGGTTGYERIYAVDGNTVSLKEEFDRDQVILAVNGEFVSSFPKQINLEDSVDMRYGNVGLVRKTDRDSGTGETIMVGQRGPESWEVFTIDLEGTVKRESIPSIKELRRDPDMVRTINHSGAHRESIGYHSQLTQGLPAFSFPVFFPFVTCVLSGGMVYGLVRKRAVWTS</sequence>
<protein>
    <submittedName>
        <fullName evidence="2">Uncharacterized protein</fullName>
    </submittedName>
</protein>
<dbReference type="EMBL" id="LQQY01000009">
    <property type="protein sequence ID" value="KZE50895.1"/>
    <property type="molecule type" value="Genomic_DNA"/>
</dbReference>
<comment type="caution">
    <text evidence="2">The sequence shown here is derived from an EMBL/GenBank/DDBJ whole genome shotgun (WGS) entry which is preliminary data.</text>
</comment>
<gene>
    <name evidence="2" type="ORF">AV649_16075</name>
</gene>
<evidence type="ECO:0000313" key="2">
    <source>
        <dbReference type="EMBL" id="KZE50895.1"/>
    </source>
</evidence>
<dbReference type="Proteomes" id="UP000076510">
    <property type="component" value="Unassembled WGS sequence"/>
</dbReference>
<reference evidence="3" key="1">
    <citation type="submission" date="2016-01" db="EMBL/GenBank/DDBJ databases">
        <title>Whole genome sequencing of Bhargavaea cecembensis T14.</title>
        <authorList>
            <person name="Hong K.W."/>
        </authorList>
    </citation>
    <scope>NUCLEOTIDE SEQUENCE [LARGE SCALE GENOMIC DNA]</scope>
    <source>
        <strain evidence="3">M19</strain>
    </source>
</reference>
<proteinExistence type="predicted"/>
<organism evidence="2 3">
    <name type="scientific">Rossellomorea marisflavi</name>
    <dbReference type="NCBI Taxonomy" id="189381"/>
    <lineage>
        <taxon>Bacteria</taxon>
        <taxon>Bacillati</taxon>
        <taxon>Bacillota</taxon>
        <taxon>Bacilli</taxon>
        <taxon>Bacillales</taxon>
        <taxon>Bacillaceae</taxon>
        <taxon>Rossellomorea</taxon>
    </lineage>
</organism>
<feature type="transmembrane region" description="Helical" evidence="1">
    <location>
        <begin position="238"/>
        <end position="260"/>
    </location>
</feature>
<dbReference type="AlphaFoldDB" id="A0A165L3F9"/>
<evidence type="ECO:0000313" key="3">
    <source>
        <dbReference type="Proteomes" id="UP000076510"/>
    </source>
</evidence>
<dbReference type="OrthoDB" id="9980994at2"/>
<keyword evidence="1" id="KW-0812">Transmembrane</keyword>
<dbReference type="RefSeq" id="WP_063190861.1">
    <property type="nucleotide sequence ID" value="NZ_JBLGCT010000001.1"/>
</dbReference>
<keyword evidence="1" id="KW-1133">Transmembrane helix</keyword>
<keyword evidence="1" id="KW-0472">Membrane</keyword>
<accession>A0A165L3F9</accession>